<dbReference type="RefSeq" id="WP_075293975.1">
    <property type="nucleotide sequence ID" value="NZ_CP018802.1"/>
</dbReference>
<dbReference type="Proteomes" id="UP000595373">
    <property type="component" value="Chromosome"/>
</dbReference>
<accession>A0A9Q6K8L1</accession>
<dbReference type="EMBL" id="CP066558">
    <property type="protein sequence ID" value="QQF83059.1"/>
    <property type="molecule type" value="Genomic_DNA"/>
</dbReference>
<sequence length="156" mass="18525">MIVGNPFEFAIRYDVVKEWNHPDSNWINGIYEIYIQSSKYPKGTHITELKTNLLYLFTDFERKMRPISEQELEKLSELVNIDDRYYNDLISRGAFLNLESSEMNDEGISILFCFNEKGDYLILYEKDIVKINCFEKGHIFKVLAMLKVEKHIDLIR</sequence>
<evidence type="ECO:0000313" key="2">
    <source>
        <dbReference type="Proteomes" id="UP000595373"/>
    </source>
</evidence>
<dbReference type="AlphaFoldDB" id="A0A9Q6K8L1"/>
<name>A0A9Q6K8L1_HISSO</name>
<evidence type="ECO:0000313" key="1">
    <source>
        <dbReference type="EMBL" id="QQF83059.1"/>
    </source>
</evidence>
<dbReference type="InterPro" id="IPR028958">
    <property type="entry name" value="Imm42"/>
</dbReference>
<proteinExistence type="predicted"/>
<keyword evidence="2" id="KW-1185">Reference proteome</keyword>
<dbReference type="Pfam" id="PF15593">
    <property type="entry name" value="Imm42"/>
    <property type="match status" value="1"/>
</dbReference>
<reference evidence="1 2" key="1">
    <citation type="submission" date="2020-12" db="EMBL/GenBank/DDBJ databases">
        <title>ASc-MMNZ-VFA-070.</title>
        <authorList>
            <person name="Schryvers A."/>
            <person name="Mostafa Nazari M."/>
            <person name="Farshchi Andisi V."/>
            <person name="Timsit E."/>
            <person name="Walter Morck D."/>
        </authorList>
    </citation>
    <scope>NUCLEOTIDE SEQUENCE [LARGE SCALE GENOMIC DNA]</scope>
    <source>
        <strain evidence="1 2">ASc-MMNZ-VFA-070</strain>
    </source>
</reference>
<protein>
    <submittedName>
        <fullName evidence="1">Uncharacterized protein</fullName>
    </submittedName>
</protein>
<gene>
    <name evidence="1" type="ORF">JFL49_03925</name>
</gene>
<organism evidence="1 2">
    <name type="scientific">Histophilus somni</name>
    <name type="common">Haemophilus somnus</name>
    <dbReference type="NCBI Taxonomy" id="731"/>
    <lineage>
        <taxon>Bacteria</taxon>
        <taxon>Pseudomonadati</taxon>
        <taxon>Pseudomonadota</taxon>
        <taxon>Gammaproteobacteria</taxon>
        <taxon>Pasteurellales</taxon>
        <taxon>Pasteurellaceae</taxon>
        <taxon>Histophilus</taxon>
    </lineage>
</organism>
<dbReference type="OrthoDB" id="9011866at2"/>